<proteinExistence type="predicted"/>
<protein>
    <submittedName>
        <fullName evidence="1">Uncharacterized protein</fullName>
    </submittedName>
</protein>
<dbReference type="EMBL" id="CM042049">
    <property type="protein sequence ID" value="KAI3748025.1"/>
    <property type="molecule type" value="Genomic_DNA"/>
</dbReference>
<comment type="caution">
    <text evidence="1">The sequence shown here is derived from an EMBL/GenBank/DDBJ whole genome shotgun (WGS) entry which is preliminary data.</text>
</comment>
<evidence type="ECO:0000313" key="2">
    <source>
        <dbReference type="Proteomes" id="UP001055879"/>
    </source>
</evidence>
<dbReference type="Proteomes" id="UP001055879">
    <property type="component" value="Linkage Group LG03"/>
</dbReference>
<gene>
    <name evidence="1" type="ORF">L6452_10838</name>
</gene>
<evidence type="ECO:0000313" key="1">
    <source>
        <dbReference type="EMBL" id="KAI3748025.1"/>
    </source>
</evidence>
<reference evidence="2" key="1">
    <citation type="journal article" date="2022" name="Mol. Ecol. Resour.">
        <title>The genomes of chicory, endive, great burdock and yacon provide insights into Asteraceae palaeo-polyploidization history and plant inulin production.</title>
        <authorList>
            <person name="Fan W."/>
            <person name="Wang S."/>
            <person name="Wang H."/>
            <person name="Wang A."/>
            <person name="Jiang F."/>
            <person name="Liu H."/>
            <person name="Zhao H."/>
            <person name="Xu D."/>
            <person name="Zhang Y."/>
        </authorList>
    </citation>
    <scope>NUCLEOTIDE SEQUENCE [LARGE SCALE GENOMIC DNA]</scope>
    <source>
        <strain evidence="2">cv. Niubang</strain>
    </source>
</reference>
<organism evidence="1 2">
    <name type="scientific">Arctium lappa</name>
    <name type="common">Greater burdock</name>
    <name type="synonym">Lappa major</name>
    <dbReference type="NCBI Taxonomy" id="4217"/>
    <lineage>
        <taxon>Eukaryota</taxon>
        <taxon>Viridiplantae</taxon>
        <taxon>Streptophyta</taxon>
        <taxon>Embryophyta</taxon>
        <taxon>Tracheophyta</taxon>
        <taxon>Spermatophyta</taxon>
        <taxon>Magnoliopsida</taxon>
        <taxon>eudicotyledons</taxon>
        <taxon>Gunneridae</taxon>
        <taxon>Pentapetalae</taxon>
        <taxon>asterids</taxon>
        <taxon>campanulids</taxon>
        <taxon>Asterales</taxon>
        <taxon>Asteraceae</taxon>
        <taxon>Carduoideae</taxon>
        <taxon>Cardueae</taxon>
        <taxon>Arctiinae</taxon>
        <taxon>Arctium</taxon>
    </lineage>
</organism>
<accession>A0ACB9DNG7</accession>
<sequence length="113" mass="12908">MPIVFRQDPALTSSDVPERVKDHNIIIYGLRNTFRYLNVIVVKYIQNRHTHVDLKLYDSISCSFHLRGLVCAYVVNVTLVIISSLDKAYCLRPLALVVREKHGLFGLGSSMFD</sequence>
<reference evidence="1 2" key="2">
    <citation type="journal article" date="2022" name="Mol. Ecol. Resour.">
        <title>The genomes of chicory, endive, great burdock and yacon provide insights into Asteraceae paleo-polyploidization history and plant inulin production.</title>
        <authorList>
            <person name="Fan W."/>
            <person name="Wang S."/>
            <person name="Wang H."/>
            <person name="Wang A."/>
            <person name="Jiang F."/>
            <person name="Liu H."/>
            <person name="Zhao H."/>
            <person name="Xu D."/>
            <person name="Zhang Y."/>
        </authorList>
    </citation>
    <scope>NUCLEOTIDE SEQUENCE [LARGE SCALE GENOMIC DNA]</scope>
    <source>
        <strain evidence="2">cv. Niubang</strain>
    </source>
</reference>
<name>A0ACB9DNG7_ARCLA</name>
<keyword evidence="2" id="KW-1185">Reference proteome</keyword>